<dbReference type="GO" id="GO:0008839">
    <property type="term" value="F:4-hydroxy-tetrahydrodipicolinate reductase"/>
    <property type="evidence" value="ECO:0007669"/>
    <property type="project" value="UniProtKB-UniRule"/>
</dbReference>
<keyword evidence="3" id="KW-0028">Amino-acid biosynthesis</keyword>
<keyword evidence="5" id="KW-0220">Diaminopimelate biosynthesis</keyword>
<evidence type="ECO:0000256" key="5">
    <source>
        <dbReference type="ARBA" id="ARBA00022915"/>
    </source>
</evidence>
<dbReference type="AlphaFoldDB" id="A0A4R9B566"/>
<dbReference type="PANTHER" id="PTHR20836">
    <property type="entry name" value="DIHYDRODIPICOLINATE REDUCTASE"/>
    <property type="match status" value="1"/>
</dbReference>
<dbReference type="InterPro" id="IPR022663">
    <property type="entry name" value="DapB_C"/>
</dbReference>
<dbReference type="PANTHER" id="PTHR20836:SF0">
    <property type="entry name" value="4-HYDROXY-TETRAHYDRODIPICOLINATE REDUCTASE 1, CHLOROPLASTIC-RELATED"/>
    <property type="match status" value="1"/>
</dbReference>
<dbReference type="InterPro" id="IPR022664">
    <property type="entry name" value="DapB_N_CS"/>
</dbReference>
<gene>
    <name evidence="17" type="ORF">E3T48_10380</name>
</gene>
<evidence type="ECO:0000256" key="12">
    <source>
        <dbReference type="ARBA" id="ARBA00049396"/>
    </source>
</evidence>
<dbReference type="Pfam" id="PF01113">
    <property type="entry name" value="DapB_N"/>
    <property type="match status" value="1"/>
</dbReference>
<dbReference type="EMBL" id="SOHH01000071">
    <property type="protein sequence ID" value="TFD76248.1"/>
    <property type="molecule type" value="Genomic_DNA"/>
</dbReference>
<dbReference type="NCBIfam" id="TIGR00036">
    <property type="entry name" value="dapB"/>
    <property type="match status" value="1"/>
</dbReference>
<dbReference type="PIRSF" id="PIRSF000161">
    <property type="entry name" value="DHPR"/>
    <property type="match status" value="1"/>
</dbReference>
<reference evidence="17 18" key="1">
    <citation type="submission" date="2019-03" db="EMBL/GenBank/DDBJ databases">
        <title>Genomics of glacier-inhabiting Cryobacterium strains.</title>
        <authorList>
            <person name="Liu Q."/>
            <person name="Xin Y.-H."/>
        </authorList>
    </citation>
    <scope>NUCLEOTIDE SEQUENCE [LARGE SCALE GENOMIC DNA]</scope>
    <source>
        <strain evidence="17 18">Hh4</strain>
    </source>
</reference>
<comment type="pathway">
    <text evidence="9">Amino-acid biosynthesis; L-lysine biosynthesis via DAP pathway; (S)-tetrahydrodipicolinate from L-aspartate: step 4/4.</text>
</comment>
<evidence type="ECO:0000256" key="11">
    <source>
        <dbReference type="ARBA" id="ARBA00049080"/>
    </source>
</evidence>
<keyword evidence="4" id="KW-0521">NADP</keyword>
<feature type="domain" description="Dihydrodipicolinate reductase N-terminal" evidence="15">
    <location>
        <begin position="4"/>
        <end position="105"/>
    </location>
</feature>
<feature type="compositionally biased region" description="Acidic residues" evidence="14">
    <location>
        <begin position="257"/>
        <end position="267"/>
    </location>
</feature>
<feature type="compositionally biased region" description="Basic and acidic residues" evidence="14">
    <location>
        <begin position="276"/>
        <end position="290"/>
    </location>
</feature>
<evidence type="ECO:0000259" key="16">
    <source>
        <dbReference type="Pfam" id="PF05173"/>
    </source>
</evidence>
<dbReference type="FunFam" id="3.30.360.10:FF:000009">
    <property type="entry name" value="4-hydroxy-tetrahydrodipicolinate reductase"/>
    <property type="match status" value="1"/>
</dbReference>
<evidence type="ECO:0000256" key="13">
    <source>
        <dbReference type="NCBIfam" id="TIGR00036"/>
    </source>
</evidence>
<evidence type="ECO:0000259" key="15">
    <source>
        <dbReference type="Pfam" id="PF01113"/>
    </source>
</evidence>
<sequence>MTTRVAIVGVTGTMGRLVAALIEKTDGYELVAGLNSASDLAEMLGADVVIDLTVPRASQGVVDFAVDNGLRVLVGTSGWSQERIDALARRVAGRDDTGVVIIPNFSIGSVIGTALSAMVARFFDSIEIVEAHQAGKVDSPSGTAVRTAELIGRARAGLGPVSAPHIDQRARGQQVSSVPVHSLRLEGLLARQDVIFGGTGETLTISHNTLSAAAYERGILLALAAAVSARGVTVGLDQIVDLGLGEPGRPDAPAEPGPDDSVPDDSVPDGPGPDGPGRDGPGRDESGTGE</sequence>
<evidence type="ECO:0000256" key="10">
    <source>
        <dbReference type="ARBA" id="ARBA00038983"/>
    </source>
</evidence>
<dbReference type="SUPFAM" id="SSF51735">
    <property type="entry name" value="NAD(P)-binding Rossmann-fold domains"/>
    <property type="match status" value="1"/>
</dbReference>
<comment type="similarity">
    <text evidence="1">Belongs to the DapB family.</text>
</comment>
<evidence type="ECO:0000256" key="1">
    <source>
        <dbReference type="ARBA" id="ARBA00006642"/>
    </source>
</evidence>
<evidence type="ECO:0000313" key="17">
    <source>
        <dbReference type="EMBL" id="TFD76248.1"/>
    </source>
</evidence>
<keyword evidence="18" id="KW-1185">Reference proteome</keyword>
<evidence type="ECO:0000313" key="18">
    <source>
        <dbReference type="Proteomes" id="UP000298313"/>
    </source>
</evidence>
<accession>A0A4R9B566</accession>
<evidence type="ECO:0000256" key="4">
    <source>
        <dbReference type="ARBA" id="ARBA00022857"/>
    </source>
</evidence>
<keyword evidence="7" id="KW-0520">NAD</keyword>
<dbReference type="InterPro" id="IPR000846">
    <property type="entry name" value="DapB_N"/>
</dbReference>
<evidence type="ECO:0000256" key="9">
    <source>
        <dbReference type="ARBA" id="ARBA00037922"/>
    </source>
</evidence>
<evidence type="ECO:0000256" key="8">
    <source>
        <dbReference type="ARBA" id="ARBA00023154"/>
    </source>
</evidence>
<proteinExistence type="inferred from homology"/>
<comment type="catalytic activity">
    <reaction evidence="11">
        <text>(S)-2,3,4,5-tetrahydrodipicolinate + NADP(+) + H2O = (2S,4S)-4-hydroxy-2,3,4,5-tetrahydrodipicolinate + NADPH + H(+)</text>
        <dbReference type="Rhea" id="RHEA:35331"/>
        <dbReference type="ChEBI" id="CHEBI:15377"/>
        <dbReference type="ChEBI" id="CHEBI:15378"/>
        <dbReference type="ChEBI" id="CHEBI:16845"/>
        <dbReference type="ChEBI" id="CHEBI:57783"/>
        <dbReference type="ChEBI" id="CHEBI:58349"/>
        <dbReference type="ChEBI" id="CHEBI:67139"/>
        <dbReference type="EC" id="1.17.1.8"/>
    </reaction>
</comment>
<keyword evidence="2" id="KW-0963">Cytoplasm</keyword>
<dbReference type="Pfam" id="PF05173">
    <property type="entry name" value="DapB_C"/>
    <property type="match status" value="1"/>
</dbReference>
<feature type="region of interest" description="Disordered" evidence="14">
    <location>
        <begin position="245"/>
        <end position="290"/>
    </location>
</feature>
<dbReference type="Gene3D" id="3.40.50.720">
    <property type="entry name" value="NAD(P)-binding Rossmann-like Domain"/>
    <property type="match status" value="1"/>
</dbReference>
<evidence type="ECO:0000256" key="6">
    <source>
        <dbReference type="ARBA" id="ARBA00023002"/>
    </source>
</evidence>
<evidence type="ECO:0000256" key="14">
    <source>
        <dbReference type="SAM" id="MobiDB-lite"/>
    </source>
</evidence>
<name>A0A4R9B566_9MICO</name>
<keyword evidence="8" id="KW-0457">Lysine biosynthesis</keyword>
<dbReference type="EC" id="1.17.1.8" evidence="10 13"/>
<evidence type="ECO:0000256" key="7">
    <source>
        <dbReference type="ARBA" id="ARBA00023027"/>
    </source>
</evidence>
<dbReference type="Gene3D" id="3.30.360.10">
    <property type="entry name" value="Dihydrodipicolinate Reductase, domain 2"/>
    <property type="match status" value="1"/>
</dbReference>
<dbReference type="SUPFAM" id="SSF55347">
    <property type="entry name" value="Glyceraldehyde-3-phosphate dehydrogenase-like, C-terminal domain"/>
    <property type="match status" value="1"/>
</dbReference>
<keyword evidence="6 17" id="KW-0560">Oxidoreductase</keyword>
<comment type="catalytic activity">
    <reaction evidence="12">
        <text>(S)-2,3,4,5-tetrahydrodipicolinate + NAD(+) + H2O = (2S,4S)-4-hydroxy-2,3,4,5-tetrahydrodipicolinate + NADH + H(+)</text>
        <dbReference type="Rhea" id="RHEA:35323"/>
        <dbReference type="ChEBI" id="CHEBI:15377"/>
        <dbReference type="ChEBI" id="CHEBI:15378"/>
        <dbReference type="ChEBI" id="CHEBI:16845"/>
        <dbReference type="ChEBI" id="CHEBI:57540"/>
        <dbReference type="ChEBI" id="CHEBI:57945"/>
        <dbReference type="ChEBI" id="CHEBI:67139"/>
        <dbReference type="EC" id="1.17.1.8"/>
    </reaction>
</comment>
<evidence type="ECO:0000256" key="2">
    <source>
        <dbReference type="ARBA" id="ARBA00022490"/>
    </source>
</evidence>
<dbReference type="GO" id="GO:0009089">
    <property type="term" value="P:lysine biosynthetic process via diaminopimelate"/>
    <property type="evidence" value="ECO:0007669"/>
    <property type="project" value="UniProtKB-UniRule"/>
</dbReference>
<dbReference type="InterPro" id="IPR036291">
    <property type="entry name" value="NAD(P)-bd_dom_sf"/>
</dbReference>
<dbReference type="GO" id="GO:0019877">
    <property type="term" value="P:diaminopimelate biosynthetic process"/>
    <property type="evidence" value="ECO:0007669"/>
    <property type="project" value="UniProtKB-KW"/>
</dbReference>
<dbReference type="CDD" id="cd02274">
    <property type="entry name" value="DHDPR_N"/>
    <property type="match status" value="1"/>
</dbReference>
<dbReference type="PROSITE" id="PS01298">
    <property type="entry name" value="DAPB"/>
    <property type="match status" value="1"/>
</dbReference>
<dbReference type="InterPro" id="IPR023940">
    <property type="entry name" value="DHDPR_bac"/>
</dbReference>
<dbReference type="Proteomes" id="UP000298313">
    <property type="component" value="Unassembled WGS sequence"/>
</dbReference>
<comment type="caution">
    <text evidence="17">The sequence shown here is derived from an EMBL/GenBank/DDBJ whole genome shotgun (WGS) entry which is preliminary data.</text>
</comment>
<dbReference type="OrthoDB" id="9790352at2"/>
<evidence type="ECO:0000256" key="3">
    <source>
        <dbReference type="ARBA" id="ARBA00022605"/>
    </source>
</evidence>
<dbReference type="GO" id="GO:0005829">
    <property type="term" value="C:cytosol"/>
    <property type="evidence" value="ECO:0007669"/>
    <property type="project" value="TreeGrafter"/>
</dbReference>
<dbReference type="RefSeq" id="WP_134523986.1">
    <property type="nucleotide sequence ID" value="NZ_SOHH01000071.1"/>
</dbReference>
<feature type="domain" description="Dihydrodipicolinate reductase C-terminal" evidence="16">
    <location>
        <begin position="111"/>
        <end position="236"/>
    </location>
</feature>
<organism evidence="17 18">
    <name type="scientific">Cryobacterium fucosi</name>
    <dbReference type="NCBI Taxonomy" id="1259157"/>
    <lineage>
        <taxon>Bacteria</taxon>
        <taxon>Bacillati</taxon>
        <taxon>Actinomycetota</taxon>
        <taxon>Actinomycetes</taxon>
        <taxon>Micrococcales</taxon>
        <taxon>Microbacteriaceae</taxon>
        <taxon>Cryobacterium</taxon>
    </lineage>
</organism>
<protein>
    <recommendedName>
        <fullName evidence="10 13">4-hydroxy-tetrahydrodipicolinate reductase</fullName>
        <ecNumber evidence="10 13">1.17.1.8</ecNumber>
    </recommendedName>
</protein>